<dbReference type="Proteomes" id="UP000269396">
    <property type="component" value="Unassembled WGS sequence"/>
</dbReference>
<proteinExistence type="predicted"/>
<keyword evidence="2" id="KW-1185">Reference proteome</keyword>
<accession>A0A183PHB8</accession>
<gene>
    <name evidence="1" type="ORF">SMTD_LOCUS13754</name>
</gene>
<protein>
    <submittedName>
        <fullName evidence="1">Uncharacterized protein</fullName>
    </submittedName>
</protein>
<evidence type="ECO:0000313" key="2">
    <source>
        <dbReference type="Proteomes" id="UP000269396"/>
    </source>
</evidence>
<dbReference type="AlphaFoldDB" id="A0A183PHB8"/>
<dbReference type="EMBL" id="UZAL01033861">
    <property type="protein sequence ID" value="VDP64266.1"/>
    <property type="molecule type" value="Genomic_DNA"/>
</dbReference>
<evidence type="ECO:0000313" key="1">
    <source>
        <dbReference type="EMBL" id="VDP64266.1"/>
    </source>
</evidence>
<name>A0A183PHB8_9TREM</name>
<organism evidence="1 2">
    <name type="scientific">Schistosoma mattheei</name>
    <dbReference type="NCBI Taxonomy" id="31246"/>
    <lineage>
        <taxon>Eukaryota</taxon>
        <taxon>Metazoa</taxon>
        <taxon>Spiralia</taxon>
        <taxon>Lophotrochozoa</taxon>
        <taxon>Platyhelminthes</taxon>
        <taxon>Trematoda</taxon>
        <taxon>Digenea</taxon>
        <taxon>Strigeidida</taxon>
        <taxon>Schistosomatoidea</taxon>
        <taxon>Schistosomatidae</taxon>
        <taxon>Schistosoma</taxon>
    </lineage>
</organism>
<reference evidence="1 2" key="1">
    <citation type="submission" date="2018-11" db="EMBL/GenBank/DDBJ databases">
        <authorList>
            <consortium name="Pathogen Informatics"/>
        </authorList>
    </citation>
    <scope>NUCLEOTIDE SEQUENCE [LARGE SCALE GENOMIC DNA]</scope>
    <source>
        <strain>Denwood</strain>
        <strain evidence="2">Zambia</strain>
    </source>
</reference>
<sequence length="202" mass="23218">MKVKLKKHWRTEENALPRSNTAFLRHTNKPNELKINLNIRFQALQDLLKEEETTMKDNSKGIKEAQKETSYFKLSEAVSVLHHELKFLHHGSSTDLGISDALSACLSITFIVAIYNWEQTRILQLCSMGDTKEYVAEYNSMEITSKEMRILFMITAVIFIGFGFMLINRILMGIAFLFTLPTANYIVYGGKINNSAMSLRLW</sequence>